<dbReference type="SUPFAM" id="SSF159774">
    <property type="entry name" value="YerB-like"/>
    <property type="match status" value="1"/>
</dbReference>
<name>V2YAQ8_9FIRM</name>
<dbReference type="AlphaFoldDB" id="V2YAQ8"/>
<protein>
    <recommendedName>
        <fullName evidence="6">DUF3048 domain-containing protein</fullName>
    </recommendedName>
</protein>
<dbReference type="InterPro" id="IPR021416">
    <property type="entry name" value="DUF3048_N"/>
</dbReference>
<dbReference type="eggNOG" id="COG1470">
    <property type="taxonomic scope" value="Bacteria"/>
</dbReference>
<keyword evidence="5" id="KW-1185">Reference proteome</keyword>
<evidence type="ECO:0000313" key="5">
    <source>
        <dbReference type="Proteomes" id="UP000018227"/>
    </source>
</evidence>
<evidence type="ECO:0000256" key="1">
    <source>
        <dbReference type="SAM" id="MobiDB-lite"/>
    </source>
</evidence>
<dbReference type="EMBL" id="ACIL03000002">
    <property type="protein sequence ID" value="ESL04746.1"/>
    <property type="molecule type" value="Genomic_DNA"/>
</dbReference>
<proteinExistence type="predicted"/>
<feature type="region of interest" description="Disordered" evidence="1">
    <location>
        <begin position="53"/>
        <end position="72"/>
    </location>
</feature>
<feature type="domain" description="DUF3048" evidence="3">
    <location>
        <begin position="248"/>
        <end position="361"/>
    </location>
</feature>
<evidence type="ECO:0000313" key="4">
    <source>
        <dbReference type="EMBL" id="ESL04746.1"/>
    </source>
</evidence>
<dbReference type="InterPro" id="IPR035328">
    <property type="entry name" value="DUF3048_C"/>
</dbReference>
<evidence type="ECO:0000259" key="2">
    <source>
        <dbReference type="Pfam" id="PF11258"/>
    </source>
</evidence>
<evidence type="ECO:0000259" key="3">
    <source>
        <dbReference type="Pfam" id="PF17479"/>
    </source>
</evidence>
<organism evidence="4 5">
    <name type="scientific">Catonella morbi ATCC 51271</name>
    <dbReference type="NCBI Taxonomy" id="592026"/>
    <lineage>
        <taxon>Bacteria</taxon>
        <taxon>Bacillati</taxon>
        <taxon>Bacillota</taxon>
        <taxon>Clostridia</taxon>
        <taxon>Lachnospirales</taxon>
        <taxon>Lachnospiraceae</taxon>
        <taxon>Catonella</taxon>
    </lineage>
</organism>
<dbReference type="Gene3D" id="3.50.90.10">
    <property type="entry name" value="YerB-like"/>
    <property type="match status" value="1"/>
</dbReference>
<dbReference type="InterPro" id="IPR023158">
    <property type="entry name" value="YerB-like_sf"/>
</dbReference>
<reference evidence="4 5" key="1">
    <citation type="submission" date="2013-06" db="EMBL/GenBank/DDBJ databases">
        <authorList>
            <person name="Weinstock G."/>
            <person name="Sodergren E."/>
            <person name="Clifton S."/>
            <person name="Fulton L."/>
            <person name="Fulton B."/>
            <person name="Courtney L."/>
            <person name="Fronick C."/>
            <person name="Harrison M."/>
            <person name="Strong C."/>
            <person name="Farmer C."/>
            <person name="Delahaunty K."/>
            <person name="Markovic C."/>
            <person name="Hall O."/>
            <person name="Minx P."/>
            <person name="Tomlinson C."/>
            <person name="Mitreva M."/>
            <person name="Nelson J."/>
            <person name="Hou S."/>
            <person name="Wollam A."/>
            <person name="Pepin K.H."/>
            <person name="Johnson M."/>
            <person name="Bhonagiri V."/>
            <person name="Nash W.E."/>
            <person name="Warren W."/>
            <person name="Chinwalla A."/>
            <person name="Mardis E.R."/>
            <person name="Wilson R.K."/>
        </authorList>
    </citation>
    <scope>NUCLEOTIDE SEQUENCE [LARGE SCALE GENOMIC DNA]</scope>
    <source>
        <strain evidence="4 5">ATCC 51271</strain>
    </source>
</reference>
<comment type="caution">
    <text evidence="4">The sequence shown here is derived from an EMBL/GenBank/DDBJ whole genome shotgun (WGS) entry which is preliminary data.</text>
</comment>
<evidence type="ECO:0008006" key="6">
    <source>
        <dbReference type="Google" id="ProtNLM"/>
    </source>
</evidence>
<dbReference type="HOGENOM" id="CLU_045984_0_0_9"/>
<accession>V2YAQ8</accession>
<dbReference type="Pfam" id="PF17479">
    <property type="entry name" value="DUF3048_C"/>
    <property type="match status" value="1"/>
</dbReference>
<dbReference type="OrthoDB" id="9779102at2"/>
<gene>
    <name evidence="4" type="ORF">GCWU0000282_000134</name>
</gene>
<dbReference type="Proteomes" id="UP000018227">
    <property type="component" value="Unassembled WGS sequence"/>
</dbReference>
<sequence length="378" mass="42894">MRNDMKKRIILTSLMIFTSALILISACRKKGDNTSSLGGTSVTSSSSINVASSSSVLPTEPEKPKKPAYVSPLSGKKLDKKYKNKRPFAFMFNNIEFAYPQTGTGRAEILYEILAEGGITRLMGVFDYMKGDRIGSVRSARHYYVDFANEFDAIFVHFGQTHYAIDEIKKLGVDTISGLSWEGAKAFYRDNRIRAPHNAFASAKGLMQAMKDKKLRTKPRKGLTSHFNFSVEEEVTNDREGSFKAKYVKVPFSGYMTPSFTYDKKEKLYTRYAFGTKHIDKGTGKALKFRNIFIQLVNEYNKDHNGYQTMDLINRSGSGYYITNGKGIKVYWQKKGGKSKTKFYYDKAHTEEVLVNTGKTYYAVFPVNRKGMISFKKK</sequence>
<dbReference type="STRING" id="592026.GCWU0000282_000134"/>
<dbReference type="PROSITE" id="PS51257">
    <property type="entry name" value="PROKAR_LIPOPROTEIN"/>
    <property type="match status" value="1"/>
</dbReference>
<feature type="domain" description="DUF3048" evidence="2">
    <location>
        <begin position="73"/>
        <end position="215"/>
    </location>
</feature>
<dbReference type="Pfam" id="PF11258">
    <property type="entry name" value="DUF3048"/>
    <property type="match status" value="1"/>
</dbReference>